<accession>A0A0V1GXW5</accession>
<dbReference type="AlphaFoldDB" id="A0A0V1GXW5"/>
<organism evidence="1 2">
    <name type="scientific">Trichinella zimbabwensis</name>
    <dbReference type="NCBI Taxonomy" id="268475"/>
    <lineage>
        <taxon>Eukaryota</taxon>
        <taxon>Metazoa</taxon>
        <taxon>Ecdysozoa</taxon>
        <taxon>Nematoda</taxon>
        <taxon>Enoplea</taxon>
        <taxon>Dorylaimia</taxon>
        <taxon>Trichinellida</taxon>
        <taxon>Trichinellidae</taxon>
        <taxon>Trichinella</taxon>
    </lineage>
</organism>
<protein>
    <submittedName>
        <fullName evidence="1">Uncharacterized protein</fullName>
    </submittedName>
</protein>
<comment type="caution">
    <text evidence="1">The sequence shown here is derived from an EMBL/GenBank/DDBJ whole genome shotgun (WGS) entry which is preliminary data.</text>
</comment>
<sequence length="104" mass="11664">MFFADVFLKKLKKVFGCGGNPLAWPSCPLVPHHCPTTWTSGFSVSNTSCLTPPLLVEIQLRYTSVSHSCSHTMNCKIRTPNLTRRSLMVENYHRLGALLSMSHE</sequence>
<evidence type="ECO:0000313" key="1">
    <source>
        <dbReference type="EMBL" id="KRZ02899.1"/>
    </source>
</evidence>
<dbReference type="Proteomes" id="UP000055024">
    <property type="component" value="Unassembled WGS sequence"/>
</dbReference>
<evidence type="ECO:0000313" key="2">
    <source>
        <dbReference type="Proteomes" id="UP000055024"/>
    </source>
</evidence>
<dbReference type="EMBL" id="JYDP01000212">
    <property type="protein sequence ID" value="KRZ02899.1"/>
    <property type="molecule type" value="Genomic_DNA"/>
</dbReference>
<proteinExistence type="predicted"/>
<reference evidence="1 2" key="1">
    <citation type="submission" date="2015-01" db="EMBL/GenBank/DDBJ databases">
        <title>Evolution of Trichinella species and genotypes.</title>
        <authorList>
            <person name="Korhonen P.K."/>
            <person name="Edoardo P."/>
            <person name="Giuseppe L.R."/>
            <person name="Gasser R.B."/>
        </authorList>
    </citation>
    <scope>NUCLEOTIDE SEQUENCE [LARGE SCALE GENOMIC DNA]</scope>
    <source>
        <strain evidence="1">ISS1029</strain>
    </source>
</reference>
<name>A0A0V1GXW5_9BILA</name>
<keyword evidence="2" id="KW-1185">Reference proteome</keyword>
<gene>
    <name evidence="1" type="ORF">T11_9861</name>
</gene>